<dbReference type="GO" id="GO:0003824">
    <property type="term" value="F:catalytic activity"/>
    <property type="evidence" value="ECO:0007669"/>
    <property type="project" value="InterPro"/>
</dbReference>
<dbReference type="PRINTS" id="PR00412">
    <property type="entry name" value="EPOXHYDRLASE"/>
</dbReference>
<sequence length="298" mass="31330">MSPAANTPTAAPNADALSAASLSSALPAPIATLDAAAERIETPCGAGSMVWRAWGAGRPVVLLHGGYGSWQHWVRNIPALAARRRVYAADMPGLGDSADAPEPVVPETIAAILARGLDAIGLAPAETDLVGFSFGALIGSHLAAHRAGHRSLTIVGAGAIGAARRAITLERTDLGLSPAELAAAHRRNLNRLMIADPARIDALAVAIQTDNVARARVKSRRFAASASILEALRRAEIGRLHVVWGEHDAIAAGNFPERERLLRAIRPDLTFDLLPDAGHWAAYEQPEAFDALLERLIG</sequence>
<dbReference type="Pfam" id="PF12697">
    <property type="entry name" value="Abhydrolase_6"/>
    <property type="match status" value="1"/>
</dbReference>
<protein>
    <recommendedName>
        <fullName evidence="1">AB hydrolase-1 domain-containing protein</fullName>
    </recommendedName>
</protein>
<evidence type="ECO:0000259" key="1">
    <source>
        <dbReference type="Pfam" id="PF12697"/>
    </source>
</evidence>
<dbReference type="InterPro" id="IPR000639">
    <property type="entry name" value="Epox_hydrolase-like"/>
</dbReference>
<evidence type="ECO:0000313" key="3">
    <source>
        <dbReference type="Proteomes" id="UP000048984"/>
    </source>
</evidence>
<dbReference type="AlphaFoldDB" id="A0A0P6VHL0"/>
<gene>
    <name evidence="2" type="ORF">ABB55_04285</name>
</gene>
<dbReference type="SUPFAM" id="SSF53474">
    <property type="entry name" value="alpha/beta-Hydrolases"/>
    <property type="match status" value="1"/>
</dbReference>
<dbReference type="STRING" id="665126.ABB55_04285"/>
<feature type="domain" description="AB hydrolase-1" evidence="1">
    <location>
        <begin position="60"/>
        <end position="289"/>
    </location>
</feature>
<name>A0A0P6VHL0_9HYPH</name>
<proteinExistence type="predicted"/>
<accession>A0A0P6VHL0</accession>
<dbReference type="Gene3D" id="3.40.50.1820">
    <property type="entry name" value="alpha/beta hydrolase"/>
    <property type="match status" value="1"/>
</dbReference>
<dbReference type="InterPro" id="IPR000073">
    <property type="entry name" value="AB_hydrolase_1"/>
</dbReference>
<dbReference type="GO" id="GO:0016020">
    <property type="term" value="C:membrane"/>
    <property type="evidence" value="ECO:0007669"/>
    <property type="project" value="TreeGrafter"/>
</dbReference>
<dbReference type="InterPro" id="IPR029058">
    <property type="entry name" value="AB_hydrolase_fold"/>
</dbReference>
<dbReference type="PANTHER" id="PTHR43798:SF33">
    <property type="entry name" value="HYDROLASE, PUTATIVE (AFU_ORTHOLOGUE AFUA_2G14860)-RELATED"/>
    <property type="match status" value="1"/>
</dbReference>
<organism evidence="2 3">
    <name type="scientific">Prosthecodimorpha hirschii</name>
    <dbReference type="NCBI Taxonomy" id="665126"/>
    <lineage>
        <taxon>Bacteria</taxon>
        <taxon>Pseudomonadati</taxon>
        <taxon>Pseudomonadota</taxon>
        <taxon>Alphaproteobacteria</taxon>
        <taxon>Hyphomicrobiales</taxon>
        <taxon>Ancalomicrobiaceae</taxon>
        <taxon>Prosthecodimorpha</taxon>
    </lineage>
</organism>
<dbReference type="RefSeq" id="WP_054357708.1">
    <property type="nucleotide sequence ID" value="NZ_LJYW01000001.1"/>
</dbReference>
<comment type="caution">
    <text evidence="2">The sequence shown here is derived from an EMBL/GenBank/DDBJ whole genome shotgun (WGS) entry which is preliminary data.</text>
</comment>
<dbReference type="InterPro" id="IPR050266">
    <property type="entry name" value="AB_hydrolase_sf"/>
</dbReference>
<evidence type="ECO:0000313" key="2">
    <source>
        <dbReference type="EMBL" id="KPL51546.1"/>
    </source>
</evidence>
<dbReference type="EMBL" id="LJYW01000001">
    <property type="protein sequence ID" value="KPL51546.1"/>
    <property type="molecule type" value="Genomic_DNA"/>
</dbReference>
<dbReference type="Proteomes" id="UP000048984">
    <property type="component" value="Unassembled WGS sequence"/>
</dbReference>
<keyword evidence="3" id="KW-1185">Reference proteome</keyword>
<reference evidence="2 3" key="2">
    <citation type="submission" date="2015-10" db="EMBL/GenBank/DDBJ databases">
        <title>Draft Genome Sequence of Prosthecomicrobium hirschii ATCC 27832.</title>
        <authorList>
            <person name="Daniel J."/>
            <person name="Givan S.A."/>
            <person name="Brun Y.V."/>
            <person name="Brown P.J."/>
        </authorList>
    </citation>
    <scope>NUCLEOTIDE SEQUENCE [LARGE SCALE GENOMIC DNA]</scope>
    <source>
        <strain evidence="2 3">16</strain>
    </source>
</reference>
<dbReference type="PANTHER" id="PTHR43798">
    <property type="entry name" value="MONOACYLGLYCEROL LIPASE"/>
    <property type="match status" value="1"/>
</dbReference>
<reference evidence="2 3" key="1">
    <citation type="submission" date="2015-09" db="EMBL/GenBank/DDBJ databases">
        <authorList>
            <person name="Jackson K.R."/>
            <person name="Lunt B.L."/>
            <person name="Fisher J.N.B."/>
            <person name="Gardner A.V."/>
            <person name="Bailey M.E."/>
            <person name="Deus L.M."/>
            <person name="Earl A.S."/>
            <person name="Gibby P.D."/>
            <person name="Hartmann K.A."/>
            <person name="Liu J.E."/>
            <person name="Manci A.M."/>
            <person name="Nielsen D.A."/>
            <person name="Solomon M.B."/>
            <person name="Breakwell D.P."/>
            <person name="Burnett S.H."/>
            <person name="Grose J.H."/>
        </authorList>
    </citation>
    <scope>NUCLEOTIDE SEQUENCE [LARGE SCALE GENOMIC DNA]</scope>
    <source>
        <strain evidence="2 3">16</strain>
    </source>
</reference>